<evidence type="ECO:0000313" key="10">
    <source>
        <dbReference type="Proteomes" id="UP001346869"/>
    </source>
</evidence>
<protein>
    <recommendedName>
        <fullName evidence="11">Double-strand-break repair protein rad21-like protein 1</fullName>
    </recommendedName>
</protein>
<dbReference type="AlphaFoldDB" id="A0AAN8ARA6"/>
<dbReference type="InterPro" id="IPR006909">
    <property type="entry name" value="Rad21/Rec8_C_eu"/>
</dbReference>
<dbReference type="PANTHER" id="PTHR12585:SF54">
    <property type="entry name" value="RAD21 COHESIN COMPLEX COMPONENT LIKE 1 ISOFORM X1"/>
    <property type="match status" value="1"/>
</dbReference>
<dbReference type="InterPro" id="IPR036390">
    <property type="entry name" value="WH_DNA-bd_sf"/>
</dbReference>
<evidence type="ECO:0000259" key="8">
    <source>
        <dbReference type="Pfam" id="PF04825"/>
    </source>
</evidence>
<gene>
    <name evidence="9" type="ORF">PBY51_001163</name>
</gene>
<dbReference type="EMBL" id="JAUZQC010000011">
    <property type="protein sequence ID" value="KAK5864203.1"/>
    <property type="molecule type" value="Genomic_DNA"/>
</dbReference>
<dbReference type="GO" id="GO:0007062">
    <property type="term" value="P:sister chromatid cohesion"/>
    <property type="evidence" value="ECO:0007669"/>
    <property type="project" value="InterPro"/>
</dbReference>
<comment type="caution">
    <text evidence="9">The sequence shown here is derived from an EMBL/GenBank/DDBJ whole genome shotgun (WGS) entry which is preliminary data.</text>
</comment>
<evidence type="ECO:0000313" key="9">
    <source>
        <dbReference type="EMBL" id="KAK5864203.1"/>
    </source>
</evidence>
<feature type="domain" description="Rad21/Rec8-like protein C-terminal eukaryotic" evidence="7">
    <location>
        <begin position="473"/>
        <end position="522"/>
    </location>
</feature>
<dbReference type="Pfam" id="PF04825">
    <property type="entry name" value="Rad21_Rec8_N"/>
    <property type="match status" value="1"/>
</dbReference>
<keyword evidence="10" id="KW-1185">Reference proteome</keyword>
<evidence type="ECO:0000256" key="6">
    <source>
        <dbReference type="ARBA" id="ARBA00023242"/>
    </source>
</evidence>
<dbReference type="InterPro" id="IPR023093">
    <property type="entry name" value="ScpA-like_C"/>
</dbReference>
<reference evidence="9 10" key="2">
    <citation type="journal article" date="2023" name="Mol. Biol. Evol.">
        <title>Genomics of Secondarily Temperate Adaptation in the Only Non-Antarctic Icefish.</title>
        <authorList>
            <person name="Rivera-Colon A.G."/>
            <person name="Rayamajhi N."/>
            <person name="Minhas B.F."/>
            <person name="Madrigal G."/>
            <person name="Bilyk K.T."/>
            <person name="Yoon V."/>
            <person name="Hune M."/>
            <person name="Gregory S."/>
            <person name="Cheng C.H.C."/>
            <person name="Catchen J.M."/>
        </authorList>
    </citation>
    <scope>NUCLEOTIDE SEQUENCE [LARGE SCALE GENOMIC DNA]</scope>
    <source>
        <strain evidence="9">JMC-PN-2008</strain>
    </source>
</reference>
<dbReference type="InterPro" id="IPR039781">
    <property type="entry name" value="Rad21/Rec8-like"/>
</dbReference>
<dbReference type="InterPro" id="IPR006910">
    <property type="entry name" value="Rad21_Rec8_N"/>
</dbReference>
<evidence type="ECO:0000256" key="4">
    <source>
        <dbReference type="ARBA" id="ARBA00022454"/>
    </source>
</evidence>
<evidence type="ECO:0000259" key="7">
    <source>
        <dbReference type="Pfam" id="PF04824"/>
    </source>
</evidence>
<dbReference type="GO" id="GO:1990414">
    <property type="term" value="P:replication-born double-strand break repair via sister chromatid exchange"/>
    <property type="evidence" value="ECO:0007669"/>
    <property type="project" value="TreeGrafter"/>
</dbReference>
<reference evidence="9 10" key="1">
    <citation type="journal article" date="2023" name="Genes (Basel)">
        <title>Chromosome-Level Genome Assembly and Circadian Gene Repertoire of the Patagonia Blennie Eleginops maclovinus-The Closest Ancestral Proxy of Antarctic Cryonotothenioids.</title>
        <authorList>
            <person name="Cheng C.C."/>
            <person name="Rivera-Colon A.G."/>
            <person name="Minhas B.F."/>
            <person name="Wilson L."/>
            <person name="Rayamajhi N."/>
            <person name="Vargas-Chacoff L."/>
            <person name="Catchen J.M."/>
        </authorList>
    </citation>
    <scope>NUCLEOTIDE SEQUENCE [LARGE SCALE GENOMIC DNA]</scope>
    <source>
        <strain evidence="9">JMC-PN-2008</strain>
    </source>
</reference>
<dbReference type="GO" id="GO:0003682">
    <property type="term" value="F:chromatin binding"/>
    <property type="evidence" value="ECO:0007669"/>
    <property type="project" value="TreeGrafter"/>
</dbReference>
<dbReference type="PANTHER" id="PTHR12585">
    <property type="entry name" value="SCC1 / RAD21 FAMILY MEMBER"/>
    <property type="match status" value="1"/>
</dbReference>
<dbReference type="GO" id="GO:0007059">
    <property type="term" value="P:chromosome segregation"/>
    <property type="evidence" value="ECO:0007669"/>
    <property type="project" value="UniProtKB-KW"/>
</dbReference>
<evidence type="ECO:0000256" key="5">
    <source>
        <dbReference type="ARBA" id="ARBA00022829"/>
    </source>
</evidence>
<keyword evidence="6" id="KW-0539">Nucleus</keyword>
<dbReference type="InterPro" id="IPR049589">
    <property type="entry name" value="NXP1_M-like"/>
</dbReference>
<dbReference type="CDD" id="cd21792">
    <property type="entry name" value="Rad21_Rec8_M_NXP1-like"/>
    <property type="match status" value="1"/>
</dbReference>
<evidence type="ECO:0000256" key="3">
    <source>
        <dbReference type="ARBA" id="ARBA00009870"/>
    </source>
</evidence>
<proteinExistence type="inferred from homology"/>
<dbReference type="Proteomes" id="UP001346869">
    <property type="component" value="Unassembled WGS sequence"/>
</dbReference>
<evidence type="ECO:0000256" key="1">
    <source>
        <dbReference type="ARBA" id="ARBA00004123"/>
    </source>
</evidence>
<comment type="subcellular location">
    <subcellularLocation>
        <location evidence="2">Chromosome</location>
    </subcellularLocation>
    <subcellularLocation>
        <location evidence="1">Nucleus</location>
    </subcellularLocation>
</comment>
<feature type="domain" description="Rad21/Rec8-like protein N-terminal" evidence="8">
    <location>
        <begin position="2"/>
        <end position="101"/>
    </location>
</feature>
<organism evidence="9 10">
    <name type="scientific">Eleginops maclovinus</name>
    <name type="common">Patagonian blennie</name>
    <name type="synonym">Eleginus maclovinus</name>
    <dbReference type="NCBI Taxonomy" id="56733"/>
    <lineage>
        <taxon>Eukaryota</taxon>
        <taxon>Metazoa</taxon>
        <taxon>Chordata</taxon>
        <taxon>Craniata</taxon>
        <taxon>Vertebrata</taxon>
        <taxon>Euteleostomi</taxon>
        <taxon>Actinopterygii</taxon>
        <taxon>Neopterygii</taxon>
        <taxon>Teleostei</taxon>
        <taxon>Neoteleostei</taxon>
        <taxon>Acanthomorphata</taxon>
        <taxon>Eupercaria</taxon>
        <taxon>Perciformes</taxon>
        <taxon>Notothenioidei</taxon>
        <taxon>Eleginopidae</taxon>
        <taxon>Eleginops</taxon>
    </lineage>
</organism>
<dbReference type="Pfam" id="PF04824">
    <property type="entry name" value="Rad21_Rec8"/>
    <property type="match status" value="1"/>
</dbReference>
<dbReference type="GO" id="GO:0005634">
    <property type="term" value="C:nucleus"/>
    <property type="evidence" value="ECO:0007669"/>
    <property type="project" value="UniProtKB-SubCell"/>
</dbReference>
<sequence>MMFYTQLFTSKRGPLAKIWLAAHWEKKLTKAHIFECNLETTISDIISPQMNIGLRTSGHLLVGVVKIYSRKTKYLLADCSDALVKIRMAFRPGQTDLPEEALEATVKAITLNENFSEFNTQLPHPSNIDVDDHFSLNQCRSEDITLKEDLGNNFMNLVDFGVESQCHNSGLLDISFQSFTQQGDAFGDEDRGGDLLDFLANYSDNPESLDLLPEEPQISTLKNQQGSDITEVATPTLNEITLLANQEEGFALDPVTVTPNSEKKRGKRKRRLVVDQTKELSNESLGEQLSNSSDLVAPLDMAPPTRQLMQWKESGGVDKLFELPCSTIAAPQIKKLFARTIFQMKHVVHQDVEVMREDGQEAQRDITTDVSGVYSSIDLETTHNRDLTDLDHTTENYLELHEEGNMSEFTHPELPSEDSMFVHPSYLQLETQSTSFQTQSLLDSQDFEERKMIRHTQKLLDTLKTQSSMSSRFSLQALCEGGSRFQAATTFFCLLLLKKQKAIVLQQSGPYHDIIASPGPAFYEQ</sequence>
<comment type="similarity">
    <text evidence="3">Belongs to the rad21 family.</text>
</comment>
<dbReference type="GO" id="GO:0008278">
    <property type="term" value="C:cohesin complex"/>
    <property type="evidence" value="ECO:0007669"/>
    <property type="project" value="InterPro"/>
</dbReference>
<dbReference type="SUPFAM" id="SSF46785">
    <property type="entry name" value="Winged helix' DNA-binding domain"/>
    <property type="match status" value="1"/>
</dbReference>
<dbReference type="Gene3D" id="1.10.10.580">
    <property type="entry name" value="Structural maintenance of chromosome 1. Chain E"/>
    <property type="match status" value="1"/>
</dbReference>
<name>A0AAN8ARA6_ELEMC</name>
<evidence type="ECO:0000256" key="2">
    <source>
        <dbReference type="ARBA" id="ARBA00004286"/>
    </source>
</evidence>
<keyword evidence="4" id="KW-0158">Chromosome</keyword>
<evidence type="ECO:0008006" key="11">
    <source>
        <dbReference type="Google" id="ProtNLM"/>
    </source>
</evidence>
<keyword evidence="5" id="KW-0159">Chromosome partition</keyword>
<accession>A0AAN8ARA6</accession>